<keyword evidence="3" id="KW-1185">Reference proteome</keyword>
<dbReference type="RefSeq" id="WP_310770763.1">
    <property type="nucleotide sequence ID" value="NZ_CP134050.1"/>
</dbReference>
<evidence type="ECO:0000313" key="3">
    <source>
        <dbReference type="Proteomes" id="UP001256827"/>
    </source>
</evidence>
<accession>A0ABY9T8Q7</accession>
<name>A0ABY9T8Q7_BREBE</name>
<protein>
    <submittedName>
        <fullName evidence="2">YdcF family protein</fullName>
    </submittedName>
</protein>
<dbReference type="InterPro" id="IPR003848">
    <property type="entry name" value="DUF218"/>
</dbReference>
<sequence length="227" mass="25498">MDRRQKKRKGLPKVKTIRIKRRKPPWLRKLLLTLSILAGLVGIWSGYVVYGIEKTIGEAIPRQAHVGIVLGAAVWRDGPSPGLRERLDQALWLYQKGYVPLLLVSGGLGEGKRLTEAAVMRDYLEKRGVPSEHILMEAKSTSTYENLLYSQQVMVTYGLKTALIISHDYHLARAAMMADSLGMSVSPVGVHSQVLFKPYHEAREVLATSYWHLSRLWSLALQTVILA</sequence>
<gene>
    <name evidence="2" type="ORF">RGB73_08075</name>
</gene>
<dbReference type="PANTHER" id="PTHR30336:SF4">
    <property type="entry name" value="ENVELOPE BIOGENESIS FACTOR ELYC"/>
    <property type="match status" value="1"/>
</dbReference>
<dbReference type="PANTHER" id="PTHR30336">
    <property type="entry name" value="INNER MEMBRANE PROTEIN, PROBABLE PERMEASE"/>
    <property type="match status" value="1"/>
</dbReference>
<dbReference type="InterPro" id="IPR051599">
    <property type="entry name" value="Cell_Envelope_Assoc"/>
</dbReference>
<evidence type="ECO:0000259" key="1">
    <source>
        <dbReference type="Pfam" id="PF02698"/>
    </source>
</evidence>
<feature type="domain" description="DUF218" evidence="1">
    <location>
        <begin position="68"/>
        <end position="193"/>
    </location>
</feature>
<dbReference type="CDD" id="cd06259">
    <property type="entry name" value="YdcF-like"/>
    <property type="match status" value="1"/>
</dbReference>
<dbReference type="Proteomes" id="UP001256827">
    <property type="component" value="Chromosome"/>
</dbReference>
<dbReference type="Pfam" id="PF02698">
    <property type="entry name" value="DUF218"/>
    <property type="match status" value="1"/>
</dbReference>
<dbReference type="InterPro" id="IPR014729">
    <property type="entry name" value="Rossmann-like_a/b/a_fold"/>
</dbReference>
<evidence type="ECO:0000313" key="2">
    <source>
        <dbReference type="EMBL" id="WNC16262.1"/>
    </source>
</evidence>
<reference evidence="2 3" key="1">
    <citation type="submission" date="2023-09" db="EMBL/GenBank/DDBJ databases">
        <title>Complete Genome and Methylome dissection of Bacillus brevis NEB573 original source of BbsI restriction endonuclease.</title>
        <authorList>
            <person name="Fomenkov A."/>
            <person name="Roberts R.D."/>
        </authorList>
    </citation>
    <scope>NUCLEOTIDE SEQUENCE [LARGE SCALE GENOMIC DNA]</scope>
    <source>
        <strain evidence="2 3">NEB573</strain>
    </source>
</reference>
<dbReference type="Gene3D" id="3.40.50.620">
    <property type="entry name" value="HUPs"/>
    <property type="match status" value="1"/>
</dbReference>
<proteinExistence type="predicted"/>
<organism evidence="2 3">
    <name type="scientific">Brevibacillus brevis</name>
    <name type="common">Bacillus brevis</name>
    <dbReference type="NCBI Taxonomy" id="1393"/>
    <lineage>
        <taxon>Bacteria</taxon>
        <taxon>Bacillati</taxon>
        <taxon>Bacillota</taxon>
        <taxon>Bacilli</taxon>
        <taxon>Bacillales</taxon>
        <taxon>Paenibacillaceae</taxon>
        <taxon>Brevibacillus</taxon>
    </lineage>
</organism>
<dbReference type="EMBL" id="CP134050">
    <property type="protein sequence ID" value="WNC16262.1"/>
    <property type="molecule type" value="Genomic_DNA"/>
</dbReference>